<proteinExistence type="predicted"/>
<dbReference type="EMBL" id="JACVHF010000003">
    <property type="protein sequence ID" value="MBC9783960.1"/>
    <property type="molecule type" value="Genomic_DNA"/>
</dbReference>
<dbReference type="PANTHER" id="PTHR30087:SF1">
    <property type="entry name" value="HYPOTHETICAL CYTOSOLIC PROTEIN"/>
    <property type="match status" value="1"/>
</dbReference>
<dbReference type="Pfam" id="PF04463">
    <property type="entry name" value="2-thiour_desulf"/>
    <property type="match status" value="1"/>
</dbReference>
<dbReference type="RefSeq" id="WP_188039081.1">
    <property type="nucleotide sequence ID" value="NZ_JACVHF010000003.1"/>
</dbReference>
<protein>
    <submittedName>
        <fullName evidence="1">DUF523 domain-containing protein</fullName>
    </submittedName>
</protein>
<sequence length="163" mass="17271">MILVSSCLLGIRSKYDGSVNTVEELLNLCREGKAIPVCPEQLGGSPTPRPPVELIGDGGGQAVLAEKARALTDAGDDVSAIFTEGAAQVLRIAQLYGAKMAILKERSPSCGVHYIYDGSFTSRKISGQGVTTALLKEHGIQVYSEVDLENGILASLLEKEKQP</sequence>
<gene>
    <name evidence="1" type="ORF">H1S01_05475</name>
</gene>
<dbReference type="Proteomes" id="UP000617402">
    <property type="component" value="Unassembled WGS sequence"/>
</dbReference>
<dbReference type="PANTHER" id="PTHR30087">
    <property type="entry name" value="INNER MEMBRANE PROTEIN"/>
    <property type="match status" value="1"/>
</dbReference>
<evidence type="ECO:0000313" key="1">
    <source>
        <dbReference type="EMBL" id="MBC9783960.1"/>
    </source>
</evidence>
<organism evidence="1 2">
    <name type="scientific">Heliobacterium chlorum</name>
    <dbReference type="NCBI Taxonomy" id="2698"/>
    <lineage>
        <taxon>Bacteria</taxon>
        <taxon>Bacillati</taxon>
        <taxon>Bacillota</taxon>
        <taxon>Clostridia</taxon>
        <taxon>Eubacteriales</taxon>
        <taxon>Heliobacteriaceae</taxon>
        <taxon>Heliobacterium</taxon>
    </lineage>
</organism>
<dbReference type="InterPro" id="IPR007553">
    <property type="entry name" value="2-thiour_desulf"/>
</dbReference>
<comment type="caution">
    <text evidence="1">The sequence shown here is derived from an EMBL/GenBank/DDBJ whole genome shotgun (WGS) entry which is preliminary data.</text>
</comment>
<accession>A0ABR7T0X6</accession>
<name>A0ABR7T0X6_HELCL</name>
<reference evidence="1 2" key="1">
    <citation type="submission" date="2020-07" db="EMBL/GenBank/DDBJ databases">
        <title>Draft whole-genome sequence of Heliobacterium chlorum DSM 3682, type strain.</title>
        <authorList>
            <person name="Kyndt J.A."/>
            <person name="Meyer T.E."/>
            <person name="Imhoff J.F."/>
        </authorList>
    </citation>
    <scope>NUCLEOTIDE SEQUENCE [LARGE SCALE GENOMIC DNA]</scope>
    <source>
        <strain evidence="1 2">DSM 3682</strain>
    </source>
</reference>
<evidence type="ECO:0000313" key="2">
    <source>
        <dbReference type="Proteomes" id="UP000617402"/>
    </source>
</evidence>
<keyword evidence="2" id="KW-1185">Reference proteome</keyword>